<proteinExistence type="predicted"/>
<evidence type="ECO:0000313" key="2">
    <source>
        <dbReference type="EMBL" id="KAJ8442129.1"/>
    </source>
</evidence>
<accession>A0A9Q1KEQ7</accession>
<dbReference type="OrthoDB" id="913048at2759"/>
<keyword evidence="3" id="KW-1185">Reference proteome</keyword>
<gene>
    <name evidence="2" type="ORF">Cgig2_011319</name>
</gene>
<protein>
    <recommendedName>
        <fullName evidence="4">Retrotransposon gag domain-containing protein</fullName>
    </recommendedName>
</protein>
<evidence type="ECO:0000313" key="3">
    <source>
        <dbReference type="Proteomes" id="UP001153076"/>
    </source>
</evidence>
<name>A0A9Q1KEQ7_9CARY</name>
<feature type="compositionally biased region" description="Acidic residues" evidence="1">
    <location>
        <begin position="213"/>
        <end position="234"/>
    </location>
</feature>
<reference evidence="2" key="1">
    <citation type="submission" date="2022-04" db="EMBL/GenBank/DDBJ databases">
        <title>Carnegiea gigantea Genome sequencing and assembly v2.</title>
        <authorList>
            <person name="Copetti D."/>
            <person name="Sanderson M.J."/>
            <person name="Burquez A."/>
            <person name="Wojciechowski M.F."/>
        </authorList>
    </citation>
    <scope>NUCLEOTIDE SEQUENCE</scope>
    <source>
        <strain evidence="2">SGP5-SGP5p</strain>
        <tissue evidence="2">Aerial part</tissue>
    </source>
</reference>
<comment type="caution">
    <text evidence="2">The sequence shown here is derived from an EMBL/GenBank/DDBJ whole genome shotgun (WGS) entry which is preliminary data.</text>
</comment>
<organism evidence="2 3">
    <name type="scientific">Carnegiea gigantea</name>
    <dbReference type="NCBI Taxonomy" id="171969"/>
    <lineage>
        <taxon>Eukaryota</taxon>
        <taxon>Viridiplantae</taxon>
        <taxon>Streptophyta</taxon>
        <taxon>Embryophyta</taxon>
        <taxon>Tracheophyta</taxon>
        <taxon>Spermatophyta</taxon>
        <taxon>Magnoliopsida</taxon>
        <taxon>eudicotyledons</taxon>
        <taxon>Gunneridae</taxon>
        <taxon>Pentapetalae</taxon>
        <taxon>Caryophyllales</taxon>
        <taxon>Cactineae</taxon>
        <taxon>Cactaceae</taxon>
        <taxon>Cactoideae</taxon>
        <taxon>Echinocereeae</taxon>
        <taxon>Carnegiea</taxon>
    </lineage>
</organism>
<dbReference type="AlphaFoldDB" id="A0A9Q1KEQ7"/>
<evidence type="ECO:0000256" key="1">
    <source>
        <dbReference type="SAM" id="MobiDB-lite"/>
    </source>
</evidence>
<dbReference type="Proteomes" id="UP001153076">
    <property type="component" value="Unassembled WGS sequence"/>
</dbReference>
<evidence type="ECO:0008006" key="4">
    <source>
        <dbReference type="Google" id="ProtNLM"/>
    </source>
</evidence>
<dbReference type="EMBL" id="JAKOGI010000146">
    <property type="protein sequence ID" value="KAJ8442129.1"/>
    <property type="molecule type" value="Genomic_DNA"/>
</dbReference>
<feature type="region of interest" description="Disordered" evidence="1">
    <location>
        <begin position="210"/>
        <end position="234"/>
    </location>
</feature>
<sequence length="331" mass="37344">MNKGNVKIMGSKNAWHLNPRAEFPLFDGLILETGSRSVRYFSLCRILDNQKVDLASTYLQGKAEVWYRSCSLTRKNVSWEDFVVDIYARFGDEMGSKSSLVMRNDDNFLVLNPVVNQYRWRGSQEVKVMTKWGRRIQGGRCKNDGGVLFMERVTKMVLVVVMAWQLGDESDDEVGEEDSVSEAGARMMVVYCGGNGDEDGVGDGVQMAWQSGDEGDQELGEEDSMSANGDEDVDDGRRRVLGCGRVERRNKRRWWAHEGEVKGVRGRGSQEMKVMMNCGRRIQCGGCTNDGGVLLIEMVMKMALVIEMVWQSRVEGDDEVGQEDSMTWVHE</sequence>